<name>A0A318HH11_9MYCO</name>
<accession>A0A318HH11</accession>
<dbReference type="RefSeq" id="WP_110316367.1">
    <property type="nucleotide sequence ID" value="NZ_QJJU01000007.1"/>
</dbReference>
<evidence type="ECO:0000313" key="3">
    <source>
        <dbReference type="Proteomes" id="UP000247781"/>
    </source>
</evidence>
<keyword evidence="1" id="KW-0732">Signal</keyword>
<dbReference type="AlphaFoldDB" id="A0A318HH11"/>
<feature type="chain" id="PRO_5039311212" evidence="1">
    <location>
        <begin position="19"/>
        <end position="94"/>
    </location>
</feature>
<feature type="signal peptide" evidence="1">
    <location>
        <begin position="1"/>
        <end position="18"/>
    </location>
</feature>
<sequence length="94" mass="9560">MRSIVLPILIAGAATSFAFVAPATADSGEYLHALQPFYPTLSADTLLSEGANVCSAIQRGSNSPAAVQMVQDQIGVSVPAAGDIVSAAVMHLDC</sequence>
<comment type="caution">
    <text evidence="2">The sequence shown here is derived from an EMBL/GenBank/DDBJ whole genome shotgun (WGS) entry which is preliminary data.</text>
</comment>
<keyword evidence="3" id="KW-1185">Reference proteome</keyword>
<organism evidence="2 3">
    <name type="scientific">Mycolicibacterium moriokaense</name>
    <dbReference type="NCBI Taxonomy" id="39691"/>
    <lineage>
        <taxon>Bacteria</taxon>
        <taxon>Bacillati</taxon>
        <taxon>Actinomycetota</taxon>
        <taxon>Actinomycetes</taxon>
        <taxon>Mycobacteriales</taxon>
        <taxon>Mycobacteriaceae</taxon>
        <taxon>Mycolicibacterium</taxon>
    </lineage>
</organism>
<dbReference type="Proteomes" id="UP000247781">
    <property type="component" value="Unassembled WGS sequence"/>
</dbReference>
<dbReference type="EMBL" id="QJJU01000007">
    <property type="protein sequence ID" value="PXX08719.1"/>
    <property type="molecule type" value="Genomic_DNA"/>
</dbReference>
<gene>
    <name evidence="2" type="ORF">C8E89_10722</name>
</gene>
<protein>
    <submittedName>
        <fullName evidence="2">Uncharacterized protein DUF732</fullName>
    </submittedName>
</protein>
<reference evidence="2 3" key="2">
    <citation type="submission" date="2018-06" db="EMBL/GenBank/DDBJ databases">
        <title>Sequencing of bacterial isolates from soil warming experiment in Harvard Forest, Massachusetts, USA.</title>
        <authorList>
            <person name="Deangelis K.PhD."/>
        </authorList>
    </citation>
    <scope>NUCLEOTIDE SEQUENCE [LARGE SCALE GENOMIC DNA]</scope>
    <source>
        <strain evidence="2 3">GAS496</strain>
    </source>
</reference>
<evidence type="ECO:0000313" key="2">
    <source>
        <dbReference type="EMBL" id="PXX08719.1"/>
    </source>
</evidence>
<reference evidence="3" key="1">
    <citation type="submission" date="2018-05" db="EMBL/GenBank/DDBJ databases">
        <authorList>
            <person name="Deangelis K."/>
            <person name="Huntemann M."/>
            <person name="Clum A."/>
            <person name="Pillay M."/>
            <person name="Palaniappan K."/>
            <person name="Varghese N."/>
            <person name="Mikhailova N."/>
            <person name="Stamatis D."/>
            <person name="Reddy T."/>
            <person name="Daum C."/>
            <person name="Shapiro N."/>
            <person name="Ivanova N."/>
            <person name="Kyrpides N."/>
            <person name="Woyke T."/>
        </authorList>
    </citation>
    <scope>NUCLEOTIDE SEQUENCE [LARGE SCALE GENOMIC DNA]</scope>
    <source>
        <strain evidence="3">GAS496</strain>
    </source>
</reference>
<evidence type="ECO:0000256" key="1">
    <source>
        <dbReference type="SAM" id="SignalP"/>
    </source>
</evidence>
<proteinExistence type="predicted"/>